<dbReference type="Gene3D" id="6.10.330.20">
    <property type="match status" value="1"/>
</dbReference>
<name>A0A8J4BGR2_9CHLO</name>
<evidence type="ECO:0000256" key="4">
    <source>
        <dbReference type="ARBA" id="ARBA00023128"/>
    </source>
</evidence>
<dbReference type="Pfam" id="PF06984">
    <property type="entry name" value="MRP-L47"/>
    <property type="match status" value="1"/>
</dbReference>
<keyword evidence="4" id="KW-0496">Mitochondrion</keyword>
<dbReference type="GO" id="GO:0003735">
    <property type="term" value="F:structural constituent of ribosome"/>
    <property type="evidence" value="ECO:0007669"/>
    <property type="project" value="InterPro"/>
</dbReference>
<dbReference type="GO" id="GO:0005762">
    <property type="term" value="C:mitochondrial large ribosomal subunit"/>
    <property type="evidence" value="ECO:0007669"/>
    <property type="project" value="TreeGrafter"/>
</dbReference>
<comment type="subcellular location">
    <subcellularLocation>
        <location evidence="1">Mitochondrion</location>
    </subcellularLocation>
</comment>
<proteinExistence type="inferred from homology"/>
<evidence type="ECO:0000313" key="8">
    <source>
        <dbReference type="Proteomes" id="UP000747399"/>
    </source>
</evidence>
<dbReference type="PANTHER" id="PTHR21183:SF18">
    <property type="entry name" value="LARGE RIBOSOMAL SUBUNIT PROTEIN UL29M"/>
    <property type="match status" value="1"/>
</dbReference>
<reference evidence="7" key="1">
    <citation type="journal article" date="2021" name="Proc. Natl. Acad. Sci. U.S.A.">
        <title>Three genomes in the algal genus Volvox reveal the fate of a haploid sex-determining region after a transition to homothallism.</title>
        <authorList>
            <person name="Yamamoto K."/>
            <person name="Hamaji T."/>
            <person name="Kawai-Toyooka H."/>
            <person name="Matsuzaki R."/>
            <person name="Takahashi F."/>
            <person name="Nishimura Y."/>
            <person name="Kawachi M."/>
            <person name="Noguchi H."/>
            <person name="Minakuchi Y."/>
            <person name="Umen J.G."/>
            <person name="Toyoda A."/>
            <person name="Nozaki H."/>
        </authorList>
    </citation>
    <scope>NUCLEOTIDE SEQUENCE</scope>
    <source>
        <strain evidence="7">NIES-3780</strain>
    </source>
</reference>
<keyword evidence="5" id="KW-0687">Ribonucleoprotein</keyword>
<dbReference type="Proteomes" id="UP000747399">
    <property type="component" value="Unassembled WGS sequence"/>
</dbReference>
<dbReference type="GO" id="GO:0032543">
    <property type="term" value="P:mitochondrial translation"/>
    <property type="evidence" value="ECO:0007669"/>
    <property type="project" value="TreeGrafter"/>
</dbReference>
<dbReference type="AlphaFoldDB" id="A0A8J4BGR2"/>
<evidence type="ECO:0000256" key="6">
    <source>
        <dbReference type="ARBA" id="ARBA00035289"/>
    </source>
</evidence>
<dbReference type="EMBL" id="BNCO01000044">
    <property type="protein sequence ID" value="GIL61289.1"/>
    <property type="molecule type" value="Genomic_DNA"/>
</dbReference>
<gene>
    <name evidence="7" type="ORF">Vafri_15690</name>
</gene>
<evidence type="ECO:0000313" key="7">
    <source>
        <dbReference type="EMBL" id="GIL61289.1"/>
    </source>
</evidence>
<comment type="caution">
    <text evidence="7">The sequence shown here is derived from an EMBL/GenBank/DDBJ whole genome shotgun (WGS) entry which is preliminary data.</text>
</comment>
<keyword evidence="3" id="KW-0689">Ribosomal protein</keyword>
<organism evidence="7 8">
    <name type="scientific">Volvox africanus</name>
    <dbReference type="NCBI Taxonomy" id="51714"/>
    <lineage>
        <taxon>Eukaryota</taxon>
        <taxon>Viridiplantae</taxon>
        <taxon>Chlorophyta</taxon>
        <taxon>core chlorophytes</taxon>
        <taxon>Chlorophyceae</taxon>
        <taxon>CS clade</taxon>
        <taxon>Chlamydomonadales</taxon>
        <taxon>Volvocaceae</taxon>
        <taxon>Volvox</taxon>
    </lineage>
</organism>
<evidence type="ECO:0000256" key="5">
    <source>
        <dbReference type="ARBA" id="ARBA00023274"/>
    </source>
</evidence>
<dbReference type="InterPro" id="IPR038340">
    <property type="entry name" value="MRP-L47_sf"/>
</dbReference>
<evidence type="ECO:0000256" key="2">
    <source>
        <dbReference type="ARBA" id="ARBA00009254"/>
    </source>
</evidence>
<protein>
    <recommendedName>
        <fullName evidence="6">Large ribosomal subunit protein uL29m</fullName>
    </recommendedName>
</protein>
<dbReference type="InterPro" id="IPR010729">
    <property type="entry name" value="Ribosomal_uL29_mit"/>
</dbReference>
<evidence type="ECO:0000256" key="3">
    <source>
        <dbReference type="ARBA" id="ARBA00022980"/>
    </source>
</evidence>
<evidence type="ECO:0000256" key="1">
    <source>
        <dbReference type="ARBA" id="ARBA00004173"/>
    </source>
</evidence>
<comment type="similarity">
    <text evidence="2">Belongs to the universal ribosomal protein uL29 family.</text>
</comment>
<accession>A0A8J4BGR2</accession>
<keyword evidence="8" id="KW-1185">Reference proteome</keyword>
<dbReference type="PANTHER" id="PTHR21183">
    <property type="entry name" value="RIBOSOMAL PROTEIN L47, MITOCHONDRIAL-RELATED"/>
    <property type="match status" value="1"/>
</dbReference>
<sequence>MQRLLIAARKGNAVLLTQLAIARLDLQRPICTSVCRADLREFFDWESRDGRGNQAYGRAWNVDELRAKSWQDLHKLWYVCVKERNLLLTEMGVKNIPKNAAEQRARGIPRGSEMVEQDQHRLRYREVQTTLRNIRQVLQERVDVQLVPDLKQEMQEVINAR</sequence>